<feature type="domain" description="MAM" evidence="2">
    <location>
        <begin position="47"/>
        <end position="73"/>
    </location>
</feature>
<dbReference type="EMBL" id="CAXLJL010000933">
    <property type="protein sequence ID" value="CAL5141846.1"/>
    <property type="molecule type" value="Genomic_DNA"/>
</dbReference>
<keyword evidence="1" id="KW-0732">Signal</keyword>
<protein>
    <recommendedName>
        <fullName evidence="2">MAM domain-containing protein</fullName>
    </recommendedName>
</protein>
<accession>A0AAV2TZU6</accession>
<comment type="caution">
    <text evidence="3">The sequence shown here is derived from an EMBL/GenBank/DDBJ whole genome shotgun (WGS) entry which is preliminary data.</text>
</comment>
<dbReference type="Proteomes" id="UP001497525">
    <property type="component" value="Unassembled WGS sequence"/>
</dbReference>
<evidence type="ECO:0000259" key="2">
    <source>
        <dbReference type="PROSITE" id="PS50060"/>
    </source>
</evidence>
<sequence length="297" mass="33853">MKTVLILFLCVICVNVLCWTIENSFETDAVVSQSIQSDQLNDELEPLSCNFEDPDWKFCFWREDPRDDGASWRIKTVGETGQHALCLTSTRADVRRRPRLLKPQSKPDNTVGRLWSHTIAVDQPQSSTTKPPLCLMMQYMITSTAICPSKHGYFIGISAHSTRLLALQRFDPTAVKKGLLDCDFTDSMCKWSNDQNNWPINWRLLDPLMNERPEFVRTDYLSSRGAICLSRLGEQDAAAIDSTSRMFGPLMKSLDQPLCLRLGYSIQLGSSYPHQVEEKPIDSRIKPFLSILRRQMG</sequence>
<dbReference type="InterPro" id="IPR000998">
    <property type="entry name" value="MAM_dom"/>
</dbReference>
<dbReference type="GO" id="GO:0016020">
    <property type="term" value="C:membrane"/>
    <property type="evidence" value="ECO:0007669"/>
    <property type="project" value="InterPro"/>
</dbReference>
<proteinExistence type="predicted"/>
<feature type="signal peptide" evidence="1">
    <location>
        <begin position="1"/>
        <end position="18"/>
    </location>
</feature>
<evidence type="ECO:0000256" key="1">
    <source>
        <dbReference type="SAM" id="SignalP"/>
    </source>
</evidence>
<dbReference type="AlphaFoldDB" id="A0AAV2TZU6"/>
<organism evidence="3 4">
    <name type="scientific">Calicophoron daubneyi</name>
    <name type="common">Rumen fluke</name>
    <name type="synonym">Paramphistomum daubneyi</name>
    <dbReference type="NCBI Taxonomy" id="300641"/>
    <lineage>
        <taxon>Eukaryota</taxon>
        <taxon>Metazoa</taxon>
        <taxon>Spiralia</taxon>
        <taxon>Lophotrochozoa</taxon>
        <taxon>Platyhelminthes</taxon>
        <taxon>Trematoda</taxon>
        <taxon>Digenea</taxon>
        <taxon>Plagiorchiida</taxon>
        <taxon>Pronocephalata</taxon>
        <taxon>Paramphistomoidea</taxon>
        <taxon>Paramphistomidae</taxon>
        <taxon>Calicophoron</taxon>
    </lineage>
</organism>
<evidence type="ECO:0000313" key="4">
    <source>
        <dbReference type="Proteomes" id="UP001497525"/>
    </source>
</evidence>
<name>A0AAV2TZU6_CALDB</name>
<gene>
    <name evidence="3" type="ORF">CDAUBV1_LOCUS17149</name>
</gene>
<dbReference type="PROSITE" id="PS50060">
    <property type="entry name" value="MAM_2"/>
    <property type="match status" value="1"/>
</dbReference>
<feature type="chain" id="PRO_5043662922" description="MAM domain-containing protein" evidence="1">
    <location>
        <begin position="19"/>
        <end position="297"/>
    </location>
</feature>
<evidence type="ECO:0000313" key="3">
    <source>
        <dbReference type="EMBL" id="CAL5141846.1"/>
    </source>
</evidence>
<reference evidence="3" key="1">
    <citation type="submission" date="2024-06" db="EMBL/GenBank/DDBJ databases">
        <authorList>
            <person name="Liu X."/>
            <person name="Lenzi L."/>
            <person name="Haldenby T S."/>
            <person name="Uol C."/>
        </authorList>
    </citation>
    <scope>NUCLEOTIDE SEQUENCE</scope>
</reference>